<dbReference type="SMART" id="SM00342">
    <property type="entry name" value="HTH_ARAC"/>
    <property type="match status" value="1"/>
</dbReference>
<dbReference type="GO" id="GO:0005829">
    <property type="term" value="C:cytosol"/>
    <property type="evidence" value="ECO:0007669"/>
    <property type="project" value="TreeGrafter"/>
</dbReference>
<evidence type="ECO:0000256" key="2">
    <source>
        <dbReference type="ARBA" id="ARBA00023125"/>
    </source>
</evidence>
<feature type="domain" description="HTH araC/xylS-type" evidence="4">
    <location>
        <begin position="241"/>
        <end position="341"/>
    </location>
</feature>
<accession>A0A4R7P420</accession>
<dbReference type="OrthoDB" id="6816069at2"/>
<name>A0A4R7P420_9GAMM</name>
<dbReference type="GO" id="GO:0003700">
    <property type="term" value="F:DNA-binding transcription factor activity"/>
    <property type="evidence" value="ECO:0007669"/>
    <property type="project" value="InterPro"/>
</dbReference>
<dbReference type="InterPro" id="IPR009057">
    <property type="entry name" value="Homeodomain-like_sf"/>
</dbReference>
<evidence type="ECO:0000313" key="5">
    <source>
        <dbReference type="EMBL" id="TDU28514.1"/>
    </source>
</evidence>
<dbReference type="PANTHER" id="PTHR47894:SF1">
    <property type="entry name" value="HTH-TYPE TRANSCRIPTIONAL REGULATOR VQSM"/>
    <property type="match status" value="1"/>
</dbReference>
<evidence type="ECO:0000256" key="1">
    <source>
        <dbReference type="ARBA" id="ARBA00023015"/>
    </source>
</evidence>
<dbReference type="PANTHER" id="PTHR47894">
    <property type="entry name" value="HTH-TYPE TRANSCRIPTIONAL REGULATOR GADX"/>
    <property type="match status" value="1"/>
</dbReference>
<evidence type="ECO:0000313" key="6">
    <source>
        <dbReference type="Proteomes" id="UP000295341"/>
    </source>
</evidence>
<dbReference type="PROSITE" id="PS01124">
    <property type="entry name" value="HTH_ARAC_FAMILY_2"/>
    <property type="match status" value="1"/>
</dbReference>
<evidence type="ECO:0000259" key="4">
    <source>
        <dbReference type="PROSITE" id="PS01124"/>
    </source>
</evidence>
<reference evidence="5 6" key="1">
    <citation type="submission" date="2019-03" db="EMBL/GenBank/DDBJ databases">
        <title>Genomic Encyclopedia of Type Strains, Phase IV (KMG-IV): sequencing the most valuable type-strain genomes for metagenomic binning, comparative biology and taxonomic classification.</title>
        <authorList>
            <person name="Goeker M."/>
        </authorList>
    </citation>
    <scope>NUCLEOTIDE SEQUENCE [LARGE SCALE GENOMIC DNA]</scope>
    <source>
        <strain evidence="5 6">DSM 26377</strain>
    </source>
</reference>
<organism evidence="5 6">
    <name type="scientific">Panacagrimonas perspica</name>
    <dbReference type="NCBI Taxonomy" id="381431"/>
    <lineage>
        <taxon>Bacteria</taxon>
        <taxon>Pseudomonadati</taxon>
        <taxon>Pseudomonadota</taxon>
        <taxon>Gammaproteobacteria</taxon>
        <taxon>Nevskiales</taxon>
        <taxon>Nevskiaceae</taxon>
        <taxon>Panacagrimonas</taxon>
    </lineage>
</organism>
<gene>
    <name evidence="5" type="ORF">DFR24_2886</name>
</gene>
<keyword evidence="3" id="KW-0804">Transcription</keyword>
<dbReference type="EMBL" id="SOBT01000009">
    <property type="protein sequence ID" value="TDU28514.1"/>
    <property type="molecule type" value="Genomic_DNA"/>
</dbReference>
<keyword evidence="1" id="KW-0805">Transcription regulation</keyword>
<dbReference type="RefSeq" id="WP_133882056.1">
    <property type="nucleotide sequence ID" value="NZ_MWIN01000037.1"/>
</dbReference>
<dbReference type="Pfam" id="PF12625">
    <property type="entry name" value="Arabinose_bd"/>
    <property type="match status" value="1"/>
</dbReference>
<dbReference type="Proteomes" id="UP000295341">
    <property type="component" value="Unassembled WGS sequence"/>
</dbReference>
<dbReference type="GO" id="GO:0000976">
    <property type="term" value="F:transcription cis-regulatory region binding"/>
    <property type="evidence" value="ECO:0007669"/>
    <property type="project" value="TreeGrafter"/>
</dbReference>
<dbReference type="Gene3D" id="1.10.10.60">
    <property type="entry name" value="Homeodomain-like"/>
    <property type="match status" value="1"/>
</dbReference>
<comment type="caution">
    <text evidence="5">The sequence shown here is derived from an EMBL/GenBank/DDBJ whole genome shotgun (WGS) entry which is preliminary data.</text>
</comment>
<keyword evidence="2 5" id="KW-0238">DNA-binding</keyword>
<dbReference type="AlphaFoldDB" id="A0A4R7P420"/>
<proteinExistence type="predicted"/>
<sequence length="342" mass="38019">MSTPSPDAPVAVPAVFVHEALAGVREQGHDTAALLVAAGIDPDLPLDRDHHVSATQYARLLRRAMAALNDETMGLFSRKLRGGSFALMASAALHGGGTLVDALDQFLRSLGLMQDDLVPMLEDDGRHVRVILRFATASVAARPFVHGLLLRLMWRLMSWLDTGKLRAERVELAFAKPAHGDFYLNIFPTELVFGAAHSALWFQSARMQGPVRRDTSALADYLQKAVLDMVIPVVASARYGDRVRAHLQLEHTRLGQWQDLEQTASALHCSASSLQRHLAREQASFQSIRDHLRRDWAIYRLQTSVVTTLALAQELGFSDEASFQRAFKRWTGHPPGKLRRRP</sequence>
<dbReference type="Pfam" id="PF12833">
    <property type="entry name" value="HTH_18"/>
    <property type="match status" value="1"/>
</dbReference>
<evidence type="ECO:0000256" key="3">
    <source>
        <dbReference type="ARBA" id="ARBA00023163"/>
    </source>
</evidence>
<dbReference type="InterPro" id="IPR032687">
    <property type="entry name" value="AraC-type_N"/>
</dbReference>
<dbReference type="InterPro" id="IPR018060">
    <property type="entry name" value="HTH_AraC"/>
</dbReference>
<protein>
    <submittedName>
        <fullName evidence="5">AraC-like DNA-binding protein</fullName>
    </submittedName>
</protein>
<dbReference type="SUPFAM" id="SSF46689">
    <property type="entry name" value="Homeodomain-like"/>
    <property type="match status" value="1"/>
</dbReference>
<keyword evidence="6" id="KW-1185">Reference proteome</keyword>